<evidence type="ECO:0000256" key="1">
    <source>
        <dbReference type="ARBA" id="ARBA00007381"/>
    </source>
</evidence>
<dbReference type="NCBIfam" id="TIGR01991">
    <property type="entry name" value="HscA"/>
    <property type="match status" value="1"/>
</dbReference>
<dbReference type="Gene3D" id="2.60.34.10">
    <property type="entry name" value="Substrate Binding Domain Of DNAk, Chain A, domain 1"/>
    <property type="match status" value="1"/>
</dbReference>
<keyword evidence="2 5" id="KW-0547">Nucleotide-binding</keyword>
<dbReference type="GO" id="GO:0016226">
    <property type="term" value="P:iron-sulfur cluster assembly"/>
    <property type="evidence" value="ECO:0007669"/>
    <property type="project" value="InterPro"/>
</dbReference>
<dbReference type="GO" id="GO:0140662">
    <property type="term" value="F:ATP-dependent protein folding chaperone"/>
    <property type="evidence" value="ECO:0007669"/>
    <property type="project" value="InterPro"/>
</dbReference>
<accession>A0A0U2V8Z9</accession>
<evidence type="ECO:0000256" key="3">
    <source>
        <dbReference type="ARBA" id="ARBA00022840"/>
    </source>
</evidence>
<dbReference type="SUPFAM" id="SSF100934">
    <property type="entry name" value="Heat shock protein 70kD (HSP70), C-terminal subdomain"/>
    <property type="match status" value="1"/>
</dbReference>
<dbReference type="OrthoDB" id="9766019at2"/>
<dbReference type="KEGG" id="ptn:PTRA_a3202"/>
<dbReference type="GO" id="GO:0005524">
    <property type="term" value="F:ATP binding"/>
    <property type="evidence" value="ECO:0007669"/>
    <property type="project" value="UniProtKB-KW"/>
</dbReference>
<dbReference type="InterPro" id="IPR029047">
    <property type="entry name" value="HSP70_peptide-bd_sf"/>
</dbReference>
<dbReference type="PATRIC" id="fig|1315283.4.peg.2793"/>
<dbReference type="NCBIfam" id="NF003520">
    <property type="entry name" value="PRK05183.1"/>
    <property type="match status" value="1"/>
</dbReference>
<comment type="similarity">
    <text evidence="1 5 6">Belongs to the heat shock protein 70 family.</text>
</comment>
<evidence type="ECO:0000256" key="6">
    <source>
        <dbReference type="RuleBase" id="RU003322"/>
    </source>
</evidence>
<sequence length="620" mass="66345">MALLQIAEPGQSAAPHEHKLAIGIDLGTTNSLVATVQSGEARTLTDDLGEAMLPSVVRYQAGGITVGSEAAKAATQDPVNTLISVKRFLGKTQAEIEQSYGQLPYQFCQHDGALAIETAAGKISPVKASSHILAALKARAEQSFGNQEILGAVITVPAYFDDAQRQSTKDAAELAGINVLRLLNEPTAAAVAYGLDSGQEGIIAVYDLGGGTFDISILRLHQGVFEVLATGGDSSLGGDDFDSLIVDYLKQQTGVTTLSPAVLRLFINKAKACKEALSQYSTVNVGLEFDDEKYMVEVTREKLDELAIPLVKKTLRSCRRAVKDAGIENEEVLQVIMVGGSTRMPLVRSQVSEFFNKEALTSIDPDRVVALGAALQADVLIGNKPDSDMLLLDVLPLSLGLETMGGLVEKIIPRNTTIPVARAQEFTTFKDGQTAMSLHVLQGERELVDDCRSLAKFSLKGIPPMTAGAAHIRVTFKVDADGLLSVSAMEKSTGVQADIQVKPSFGLSDDQVSNMLKESMSNAKGDMQARMLKEQQVEALRVIEALEASLASDSGLLDEAQLAYLRAEIAELVKVRENAQQPNEIKTAIEKMDNASSDFAARRMDASIKKVLTGQSVNNI</sequence>
<name>A0A0U2V8Z9_9GAMM</name>
<keyword evidence="4 5" id="KW-0143">Chaperone</keyword>
<dbReference type="RefSeq" id="WP_058374231.1">
    <property type="nucleotide sequence ID" value="NZ_CP011034.1"/>
</dbReference>
<dbReference type="SUPFAM" id="SSF100920">
    <property type="entry name" value="Heat shock protein 70kD (HSP70), peptide-binding domain"/>
    <property type="match status" value="1"/>
</dbReference>
<dbReference type="Gene3D" id="3.90.640.10">
    <property type="entry name" value="Actin, Chain A, domain 4"/>
    <property type="match status" value="1"/>
</dbReference>
<protein>
    <recommendedName>
        <fullName evidence="5">Chaperone protein HscA homolog</fullName>
    </recommendedName>
</protein>
<evidence type="ECO:0000256" key="2">
    <source>
        <dbReference type="ARBA" id="ARBA00022741"/>
    </source>
</evidence>
<dbReference type="PRINTS" id="PR00301">
    <property type="entry name" value="HEATSHOCK70"/>
</dbReference>
<dbReference type="InterPro" id="IPR018181">
    <property type="entry name" value="Heat_shock_70_CS"/>
</dbReference>
<dbReference type="PROSITE" id="PS01036">
    <property type="entry name" value="HSP70_3"/>
    <property type="match status" value="1"/>
</dbReference>
<dbReference type="FunFam" id="3.30.420.40:FF:000046">
    <property type="entry name" value="Chaperone protein HscA"/>
    <property type="match status" value="1"/>
</dbReference>
<dbReference type="Pfam" id="PF00012">
    <property type="entry name" value="HSP70"/>
    <property type="match status" value="1"/>
</dbReference>
<dbReference type="GO" id="GO:0016887">
    <property type="term" value="F:ATP hydrolysis activity"/>
    <property type="evidence" value="ECO:0007669"/>
    <property type="project" value="UniProtKB-UniRule"/>
</dbReference>
<dbReference type="CDD" id="cd10236">
    <property type="entry name" value="ASKHA_NBD_HSP70_HscA"/>
    <property type="match status" value="1"/>
</dbReference>
<dbReference type="EMBL" id="CP011034">
    <property type="protein sequence ID" value="ALS34205.1"/>
    <property type="molecule type" value="Genomic_DNA"/>
</dbReference>
<dbReference type="InterPro" id="IPR013126">
    <property type="entry name" value="Hsp_70_fam"/>
</dbReference>
<proteinExistence type="inferred from homology"/>
<evidence type="ECO:0000313" key="8">
    <source>
        <dbReference type="Proteomes" id="UP000065261"/>
    </source>
</evidence>
<keyword evidence="3 5" id="KW-0067">ATP-binding</keyword>
<dbReference type="FunFam" id="2.60.34.10:FF:000005">
    <property type="entry name" value="Chaperone protein HscA homolog"/>
    <property type="match status" value="1"/>
</dbReference>
<dbReference type="InterPro" id="IPR042039">
    <property type="entry name" value="HscA_NBD"/>
</dbReference>
<reference evidence="7 8" key="1">
    <citation type="submission" date="2015-03" db="EMBL/GenBank/DDBJ databases">
        <authorList>
            <person name="Murphy D."/>
        </authorList>
    </citation>
    <scope>NUCLEOTIDE SEQUENCE [LARGE SCALE GENOMIC DNA]</scope>
    <source>
        <strain evidence="7 8">KMM 520</strain>
    </source>
</reference>
<dbReference type="SUPFAM" id="SSF53067">
    <property type="entry name" value="Actin-like ATPase domain"/>
    <property type="match status" value="2"/>
</dbReference>
<dbReference type="InterPro" id="IPR043129">
    <property type="entry name" value="ATPase_NBD"/>
</dbReference>
<evidence type="ECO:0000256" key="5">
    <source>
        <dbReference type="HAMAP-Rule" id="MF_00679"/>
    </source>
</evidence>
<dbReference type="AlphaFoldDB" id="A0A0U2V8Z9"/>
<comment type="function">
    <text evidence="5">Chaperone involved in the maturation of iron-sulfur cluster-containing proteins. Has a low intrinsic ATPase activity which is markedly stimulated by HscB.</text>
</comment>
<dbReference type="Gene3D" id="1.20.1270.10">
    <property type="match status" value="1"/>
</dbReference>
<dbReference type="Proteomes" id="UP000065261">
    <property type="component" value="Chromosome I"/>
</dbReference>
<dbReference type="PROSITE" id="PS00297">
    <property type="entry name" value="HSP70_1"/>
    <property type="match status" value="1"/>
</dbReference>
<dbReference type="InterPro" id="IPR010236">
    <property type="entry name" value="ISC_FeS_clus_asmbl_HscA"/>
</dbReference>
<dbReference type="PROSITE" id="PS00329">
    <property type="entry name" value="HSP70_2"/>
    <property type="match status" value="1"/>
</dbReference>
<evidence type="ECO:0000313" key="7">
    <source>
        <dbReference type="EMBL" id="ALS34205.1"/>
    </source>
</evidence>
<dbReference type="GO" id="GO:0051082">
    <property type="term" value="F:unfolded protein binding"/>
    <property type="evidence" value="ECO:0007669"/>
    <property type="project" value="InterPro"/>
</dbReference>
<dbReference type="InterPro" id="IPR029048">
    <property type="entry name" value="HSP70_C_sf"/>
</dbReference>
<evidence type="ECO:0000256" key="4">
    <source>
        <dbReference type="ARBA" id="ARBA00023186"/>
    </source>
</evidence>
<gene>
    <name evidence="5 7" type="primary">hscA</name>
    <name evidence="7" type="ORF">PTRA_a3202</name>
</gene>
<organism evidence="7">
    <name type="scientific">Pseudoalteromonas translucida KMM 520</name>
    <dbReference type="NCBI Taxonomy" id="1315283"/>
    <lineage>
        <taxon>Bacteria</taxon>
        <taxon>Pseudomonadati</taxon>
        <taxon>Pseudomonadota</taxon>
        <taxon>Gammaproteobacteria</taxon>
        <taxon>Alteromonadales</taxon>
        <taxon>Pseudoalteromonadaceae</taxon>
        <taxon>Pseudoalteromonas</taxon>
    </lineage>
</organism>
<dbReference type="HAMAP" id="MF_00679">
    <property type="entry name" value="HscA"/>
    <property type="match status" value="1"/>
</dbReference>
<dbReference type="PANTHER" id="PTHR19375">
    <property type="entry name" value="HEAT SHOCK PROTEIN 70KDA"/>
    <property type="match status" value="1"/>
</dbReference>
<dbReference type="Gene3D" id="3.30.420.40">
    <property type="match status" value="2"/>
</dbReference>